<proteinExistence type="predicted"/>
<dbReference type="Pfam" id="PF16455">
    <property type="entry name" value="UBD"/>
    <property type="match status" value="1"/>
</dbReference>
<evidence type="ECO:0000259" key="2">
    <source>
        <dbReference type="PROSITE" id="PS50053"/>
    </source>
</evidence>
<dbReference type="Gene3D" id="1.20.225.20">
    <property type="entry name" value="Ub domain-containing protein, DC-UbP/UBTD2, N-terminal domain"/>
    <property type="match status" value="1"/>
</dbReference>
<dbReference type="InterPro" id="IPR029071">
    <property type="entry name" value="Ubiquitin-like_domsf"/>
</dbReference>
<dbReference type="Proteomes" id="UP000283383">
    <property type="component" value="Unassembled WGS sequence"/>
</dbReference>
<dbReference type="InterPro" id="IPR038169">
    <property type="entry name" value="DC-UbP/UBTD2_N_sf"/>
</dbReference>
<dbReference type="PROSITE" id="PS50053">
    <property type="entry name" value="UBIQUITIN_2"/>
    <property type="match status" value="1"/>
</dbReference>
<evidence type="ECO:0000256" key="1">
    <source>
        <dbReference type="SAM" id="MobiDB-lite"/>
    </source>
</evidence>
<gene>
    <name evidence="3" type="ORF">GcM3_100026</name>
</gene>
<reference evidence="3 4" key="1">
    <citation type="journal article" date="2018" name="BMC Genomics">
        <title>Comparative genome analyses reveal sequence features reflecting distinct modes of host-adaptation between dicot and monocot powdery mildew.</title>
        <authorList>
            <person name="Wu Y."/>
            <person name="Ma X."/>
            <person name="Pan Z."/>
            <person name="Kale S.D."/>
            <person name="Song Y."/>
            <person name="King H."/>
            <person name="Zhang Q."/>
            <person name="Presley C."/>
            <person name="Deng X."/>
            <person name="Wei C.I."/>
            <person name="Xiao S."/>
        </authorList>
    </citation>
    <scope>NUCLEOTIDE SEQUENCE [LARGE SCALE GENOMIC DNA]</scope>
    <source>
        <strain evidence="3">UMSG3</strain>
    </source>
</reference>
<dbReference type="SUPFAM" id="SSF54236">
    <property type="entry name" value="Ubiquitin-like"/>
    <property type="match status" value="1"/>
</dbReference>
<feature type="domain" description="Ubiquitin-like" evidence="2">
    <location>
        <begin position="243"/>
        <end position="312"/>
    </location>
</feature>
<feature type="compositionally biased region" description="Basic and acidic residues" evidence="1">
    <location>
        <begin position="224"/>
        <end position="235"/>
    </location>
</feature>
<feature type="region of interest" description="Disordered" evidence="1">
    <location>
        <begin position="53"/>
        <end position="80"/>
    </location>
</feature>
<protein>
    <submittedName>
        <fullName evidence="3">Uncharacterized protein PB2B4.07</fullName>
    </submittedName>
</protein>
<dbReference type="PANTHER" id="PTHR13609">
    <property type="entry name" value="UBIQUITIN DOMAIN CONTAINING 1 PROTEIN-RELATED"/>
    <property type="match status" value="1"/>
</dbReference>
<accession>A0A420IAH9</accession>
<feature type="compositionally biased region" description="Polar residues" evidence="1">
    <location>
        <begin position="55"/>
        <end position="80"/>
    </location>
</feature>
<dbReference type="InterPro" id="IPR032752">
    <property type="entry name" value="DC-UbP/UBTD2_N"/>
</dbReference>
<sequence length="318" mass="35725">MCIRHSPQRMAPWNIREKYIRTNSQKILEKGCCISIPSLSSLYISRHSDSNSSSRVITSSQPQSQLVLPGTLTNTTSQSEPQEIQECNLKSHLNKPLERPVWSSIDRKWTSAELDRERDEFFHTRTSGRPEVWQTLKAVLEILWTGSEDADGGLETAQQILDAADIIVPHCNLSPGVYDSFGAYYPIPKHIISNPTNVTKTPIIELSDNKKSGEGSNDDNNEEDTTKRREEKGKSVVKPRDVIRLRIKLSDRDASPIQISIGREESVRIVALKIVEESALSPKKTVRIAYMGKILKENLSLPAQGWKDDHVVNGLVFG</sequence>
<evidence type="ECO:0000313" key="3">
    <source>
        <dbReference type="EMBL" id="RKF71517.1"/>
    </source>
</evidence>
<dbReference type="InterPro" id="IPR039869">
    <property type="entry name" value="UBTD1/2"/>
</dbReference>
<dbReference type="AlphaFoldDB" id="A0A420IAH9"/>
<dbReference type="InterPro" id="IPR000626">
    <property type="entry name" value="Ubiquitin-like_dom"/>
</dbReference>
<dbReference type="STRING" id="62708.A0A420IAH9"/>
<evidence type="ECO:0000313" key="4">
    <source>
        <dbReference type="Proteomes" id="UP000283383"/>
    </source>
</evidence>
<name>A0A420IAH9_9PEZI</name>
<comment type="caution">
    <text evidence="3">The sequence shown here is derived from an EMBL/GenBank/DDBJ whole genome shotgun (WGS) entry which is preliminary data.</text>
</comment>
<organism evidence="3 4">
    <name type="scientific">Golovinomyces cichoracearum</name>
    <dbReference type="NCBI Taxonomy" id="62708"/>
    <lineage>
        <taxon>Eukaryota</taxon>
        <taxon>Fungi</taxon>
        <taxon>Dikarya</taxon>
        <taxon>Ascomycota</taxon>
        <taxon>Pezizomycotina</taxon>
        <taxon>Leotiomycetes</taxon>
        <taxon>Erysiphales</taxon>
        <taxon>Erysiphaceae</taxon>
        <taxon>Golovinomyces</taxon>
    </lineage>
</organism>
<keyword evidence="4" id="KW-1185">Reference proteome</keyword>
<feature type="region of interest" description="Disordered" evidence="1">
    <location>
        <begin position="206"/>
        <end position="235"/>
    </location>
</feature>
<dbReference type="EMBL" id="MCBQ01010031">
    <property type="protein sequence ID" value="RKF71517.1"/>
    <property type="molecule type" value="Genomic_DNA"/>
</dbReference>